<dbReference type="CDD" id="cd11527">
    <property type="entry name" value="NTP-PPase_dUTPase"/>
    <property type="match status" value="1"/>
</dbReference>
<name>A0A2A5BA98_9GAMM</name>
<proteinExistence type="predicted"/>
<dbReference type="Proteomes" id="UP000218327">
    <property type="component" value="Unassembled WGS sequence"/>
</dbReference>
<organism evidence="1 2">
    <name type="scientific">SAR86 cluster bacterium</name>
    <dbReference type="NCBI Taxonomy" id="2030880"/>
    <lineage>
        <taxon>Bacteria</taxon>
        <taxon>Pseudomonadati</taxon>
        <taxon>Pseudomonadota</taxon>
        <taxon>Gammaproteobacteria</taxon>
        <taxon>SAR86 cluster</taxon>
    </lineage>
</organism>
<sequence>MLSTSQAETMLSLQGAMNSKVDPNWVAAKYPYLRAVVIEGSEAIEHHGWKWWKKQDKDLAQLQMELIDIWHFILSELLLESEGDEAICLASLMELLSNTQGQSTIEFDTTSYQLDQLDLISKLELLIALSASRRIELAVFAAIMRDCEMNWTDLYCQYVGKNVLNFFRQDHGYKEGHYQKIWKGREDNEYLVDIMAELDPADDDYKDKVYSALATHYPS</sequence>
<comment type="caution">
    <text evidence="1">The sequence shown here is derived from an EMBL/GenBank/DDBJ whole genome shotgun (WGS) entry which is preliminary data.</text>
</comment>
<dbReference type="EMBL" id="NVVJ01000002">
    <property type="protein sequence ID" value="PCJ28412.1"/>
    <property type="molecule type" value="Genomic_DNA"/>
</dbReference>
<evidence type="ECO:0000313" key="1">
    <source>
        <dbReference type="EMBL" id="PCJ28412.1"/>
    </source>
</evidence>
<reference evidence="2" key="1">
    <citation type="submission" date="2017-08" db="EMBL/GenBank/DDBJ databases">
        <title>A dynamic microbial community with high functional redundancy inhabits the cold, oxic subseafloor aquifer.</title>
        <authorList>
            <person name="Tully B.J."/>
            <person name="Wheat C.G."/>
            <person name="Glazer B.T."/>
            <person name="Huber J.A."/>
        </authorList>
    </citation>
    <scope>NUCLEOTIDE SEQUENCE [LARGE SCALE GENOMIC DNA]</scope>
</reference>
<dbReference type="AlphaFoldDB" id="A0A2A5BA98"/>
<accession>A0A2A5BA98</accession>
<dbReference type="InterPro" id="IPR014871">
    <property type="entry name" value="dUTPase/dCTP_pyrophosphatase"/>
</dbReference>
<dbReference type="Pfam" id="PF08761">
    <property type="entry name" value="dUTPase_2"/>
    <property type="match status" value="1"/>
</dbReference>
<gene>
    <name evidence="1" type="ORF">COA96_00785</name>
</gene>
<dbReference type="SUPFAM" id="SSF101386">
    <property type="entry name" value="all-alpha NTP pyrophosphatases"/>
    <property type="match status" value="1"/>
</dbReference>
<evidence type="ECO:0000313" key="2">
    <source>
        <dbReference type="Proteomes" id="UP000218327"/>
    </source>
</evidence>
<protein>
    <submittedName>
        <fullName evidence="1">dUTP diphosphatase</fullName>
    </submittedName>
</protein>
<dbReference type="Gene3D" id="1.10.4010.10">
    <property type="entry name" value="Type II deoxyuridine triphosphatase"/>
    <property type="match status" value="1"/>
</dbReference>